<proteinExistence type="predicted"/>
<gene>
    <name evidence="2" type="ORF">IAB73_08340</name>
</gene>
<name>A0A9D0ZAG9_9FIRM</name>
<comment type="caution">
    <text evidence="2">The sequence shown here is derived from an EMBL/GenBank/DDBJ whole genome shotgun (WGS) entry which is preliminary data.</text>
</comment>
<dbReference type="EMBL" id="DVFJ01000030">
    <property type="protein sequence ID" value="HIQ72197.1"/>
    <property type="molecule type" value="Genomic_DNA"/>
</dbReference>
<dbReference type="Proteomes" id="UP000886887">
    <property type="component" value="Unassembled WGS sequence"/>
</dbReference>
<organism evidence="2 3">
    <name type="scientific">Candidatus Onthenecus intestinigallinarum</name>
    <dbReference type="NCBI Taxonomy" id="2840875"/>
    <lineage>
        <taxon>Bacteria</taxon>
        <taxon>Bacillati</taxon>
        <taxon>Bacillota</taxon>
        <taxon>Clostridia</taxon>
        <taxon>Eubacteriales</taxon>
        <taxon>Candidatus Onthenecus</taxon>
    </lineage>
</organism>
<protein>
    <submittedName>
        <fullName evidence="2">Uncharacterized protein</fullName>
    </submittedName>
</protein>
<reference evidence="2" key="1">
    <citation type="submission" date="2020-10" db="EMBL/GenBank/DDBJ databases">
        <authorList>
            <person name="Gilroy R."/>
        </authorList>
    </citation>
    <scope>NUCLEOTIDE SEQUENCE</scope>
    <source>
        <strain evidence="2">ChiSxjej2B14-6234</strain>
    </source>
</reference>
<sequence>MEMTSTARTPHGGWRPDEIEQLFSEIHAASQRGEPLRSVFERLAGRLGRKPNSIRNFYYAQLSQGRDPELKRAPPFEPFTPQEVRALLHAVLSARAKGRSVRACVQELAGGDKTKMLRFQNKYRSCLKTRPELVREVMADMEAAGEPCADPFAPRGTSARGAQAMLEEAQGRVQAMHDPALYQMLEGLNHLLARAQDRPARDAVLAADRLSVRCDLMRIALDDARTRARRLEDSLDALLLEIKEFLALPELTRAQRVNAFCERLSALLAPVEAQLPILSDES</sequence>
<feature type="coiled-coil region" evidence="1">
    <location>
        <begin position="221"/>
        <end position="248"/>
    </location>
</feature>
<dbReference type="AlphaFoldDB" id="A0A9D0ZAG9"/>
<evidence type="ECO:0000256" key="1">
    <source>
        <dbReference type="SAM" id="Coils"/>
    </source>
</evidence>
<reference evidence="2" key="2">
    <citation type="journal article" date="2021" name="PeerJ">
        <title>Extensive microbial diversity within the chicken gut microbiome revealed by metagenomics and culture.</title>
        <authorList>
            <person name="Gilroy R."/>
            <person name="Ravi A."/>
            <person name="Getino M."/>
            <person name="Pursley I."/>
            <person name="Horton D.L."/>
            <person name="Alikhan N.F."/>
            <person name="Baker D."/>
            <person name="Gharbi K."/>
            <person name="Hall N."/>
            <person name="Watson M."/>
            <person name="Adriaenssens E.M."/>
            <person name="Foster-Nyarko E."/>
            <person name="Jarju S."/>
            <person name="Secka A."/>
            <person name="Antonio M."/>
            <person name="Oren A."/>
            <person name="Chaudhuri R.R."/>
            <person name="La Ragione R."/>
            <person name="Hildebrand F."/>
            <person name="Pallen M.J."/>
        </authorList>
    </citation>
    <scope>NUCLEOTIDE SEQUENCE</scope>
    <source>
        <strain evidence="2">ChiSxjej2B14-6234</strain>
    </source>
</reference>
<accession>A0A9D0ZAG9</accession>
<evidence type="ECO:0000313" key="3">
    <source>
        <dbReference type="Proteomes" id="UP000886887"/>
    </source>
</evidence>
<keyword evidence="1" id="KW-0175">Coiled coil</keyword>
<evidence type="ECO:0000313" key="2">
    <source>
        <dbReference type="EMBL" id="HIQ72197.1"/>
    </source>
</evidence>